<organism evidence="10 11">
    <name type="scientific">Legionella spiritensis</name>
    <dbReference type="NCBI Taxonomy" id="452"/>
    <lineage>
        <taxon>Bacteria</taxon>
        <taxon>Pseudomonadati</taxon>
        <taxon>Pseudomonadota</taxon>
        <taxon>Gammaproteobacteria</taxon>
        <taxon>Legionellales</taxon>
        <taxon>Legionellaceae</taxon>
        <taxon>Legionella</taxon>
    </lineage>
</organism>
<dbReference type="OrthoDB" id="9807434at2"/>
<feature type="binding site" evidence="8">
    <location>
        <begin position="14"/>
        <end position="22"/>
    </location>
    <ligand>
        <name>ATP</name>
        <dbReference type="ChEBI" id="CHEBI:30616"/>
    </ligand>
</feature>
<name>A0A0W0Z4B0_LEGSP</name>
<dbReference type="Gene3D" id="3.40.50.300">
    <property type="entry name" value="P-loop containing nucleotide triphosphate hydrolases"/>
    <property type="match status" value="1"/>
</dbReference>
<comment type="catalytic activity">
    <reaction evidence="6 8">
        <text>dCMP + ATP = dCDP + ADP</text>
        <dbReference type="Rhea" id="RHEA:25094"/>
        <dbReference type="ChEBI" id="CHEBI:30616"/>
        <dbReference type="ChEBI" id="CHEBI:57566"/>
        <dbReference type="ChEBI" id="CHEBI:58593"/>
        <dbReference type="ChEBI" id="CHEBI:456216"/>
        <dbReference type="EC" id="2.7.4.25"/>
    </reaction>
</comment>
<dbReference type="GO" id="GO:0015949">
    <property type="term" value="P:nucleobase-containing small molecule interconversion"/>
    <property type="evidence" value="ECO:0007669"/>
    <property type="project" value="TreeGrafter"/>
</dbReference>
<dbReference type="GO" id="GO:0036431">
    <property type="term" value="F:dCMP kinase activity"/>
    <property type="evidence" value="ECO:0007669"/>
    <property type="project" value="InterPro"/>
</dbReference>
<dbReference type="GO" id="GO:0005524">
    <property type="term" value="F:ATP binding"/>
    <property type="evidence" value="ECO:0007669"/>
    <property type="project" value="UniProtKB-UniRule"/>
</dbReference>
<comment type="similarity">
    <text evidence="1 8">Belongs to the cytidylate kinase family. Type 1 subfamily.</text>
</comment>
<dbReference type="GO" id="GO:0006220">
    <property type="term" value="P:pyrimidine nucleotide metabolic process"/>
    <property type="evidence" value="ECO:0007669"/>
    <property type="project" value="UniProtKB-UniRule"/>
</dbReference>
<evidence type="ECO:0000256" key="8">
    <source>
        <dbReference type="HAMAP-Rule" id="MF_00238"/>
    </source>
</evidence>
<dbReference type="InterPro" id="IPR027417">
    <property type="entry name" value="P-loop_NTPase"/>
</dbReference>
<dbReference type="CDD" id="cd02020">
    <property type="entry name" value="CMPK"/>
    <property type="match status" value="1"/>
</dbReference>
<evidence type="ECO:0000256" key="3">
    <source>
        <dbReference type="ARBA" id="ARBA00022741"/>
    </source>
</evidence>
<dbReference type="InterPro" id="IPR011994">
    <property type="entry name" value="Cytidylate_kinase_dom"/>
</dbReference>
<dbReference type="STRING" id="452.Lspi_1483"/>
<keyword evidence="8" id="KW-0963">Cytoplasm</keyword>
<dbReference type="GO" id="GO:0036430">
    <property type="term" value="F:CMP kinase activity"/>
    <property type="evidence" value="ECO:0007669"/>
    <property type="project" value="RHEA"/>
</dbReference>
<evidence type="ECO:0000256" key="1">
    <source>
        <dbReference type="ARBA" id="ARBA00009427"/>
    </source>
</evidence>
<dbReference type="PATRIC" id="fig|452.5.peg.1637"/>
<evidence type="ECO:0000256" key="6">
    <source>
        <dbReference type="ARBA" id="ARBA00047615"/>
    </source>
</evidence>
<accession>A0A0W0Z4B0</accession>
<protein>
    <recommendedName>
        <fullName evidence="8">Cytidylate kinase</fullName>
        <shortName evidence="8">CK</shortName>
        <ecNumber evidence="8">2.7.4.25</ecNumber>
    </recommendedName>
    <alternativeName>
        <fullName evidence="8">Cytidine monophosphate kinase</fullName>
        <shortName evidence="8">CMP kinase</shortName>
    </alternativeName>
</protein>
<dbReference type="AlphaFoldDB" id="A0A0W0Z4B0"/>
<evidence type="ECO:0000256" key="4">
    <source>
        <dbReference type="ARBA" id="ARBA00022777"/>
    </source>
</evidence>
<evidence type="ECO:0000256" key="2">
    <source>
        <dbReference type="ARBA" id="ARBA00022679"/>
    </source>
</evidence>
<dbReference type="PANTHER" id="PTHR21299:SF2">
    <property type="entry name" value="CYTIDYLATE KINASE"/>
    <property type="match status" value="1"/>
</dbReference>
<evidence type="ECO:0000313" key="10">
    <source>
        <dbReference type="EMBL" id="KTD63964.1"/>
    </source>
</evidence>
<evidence type="ECO:0000259" key="9">
    <source>
        <dbReference type="Pfam" id="PF02224"/>
    </source>
</evidence>
<keyword evidence="3 8" id="KW-0547">Nucleotide-binding</keyword>
<dbReference type="SUPFAM" id="SSF52540">
    <property type="entry name" value="P-loop containing nucleoside triphosphate hydrolases"/>
    <property type="match status" value="1"/>
</dbReference>
<dbReference type="Pfam" id="PF02224">
    <property type="entry name" value="Cytidylate_kin"/>
    <property type="match status" value="1"/>
</dbReference>
<dbReference type="RefSeq" id="WP_058483408.1">
    <property type="nucleotide sequence ID" value="NZ_CAAAII010000001.1"/>
</dbReference>
<evidence type="ECO:0000256" key="7">
    <source>
        <dbReference type="ARBA" id="ARBA00048478"/>
    </source>
</evidence>
<comment type="caution">
    <text evidence="10">The sequence shown here is derived from an EMBL/GenBank/DDBJ whole genome shotgun (WGS) entry which is preliminary data.</text>
</comment>
<dbReference type="HAMAP" id="MF_00238">
    <property type="entry name" value="Cytidyl_kinase_type1"/>
    <property type="match status" value="1"/>
</dbReference>
<feature type="domain" description="Cytidylate kinase" evidence="9">
    <location>
        <begin position="10"/>
        <end position="224"/>
    </location>
</feature>
<dbReference type="InterPro" id="IPR003136">
    <property type="entry name" value="Cytidylate_kin"/>
</dbReference>
<keyword evidence="2 8" id="KW-0808">Transferase</keyword>
<dbReference type="GO" id="GO:0005829">
    <property type="term" value="C:cytosol"/>
    <property type="evidence" value="ECO:0007669"/>
    <property type="project" value="TreeGrafter"/>
</dbReference>
<sequence length="230" mass="25390">MKADKTVPVITIDGPSGTGKGTICHLLANHLDWHVLDSGSLYRVLAFAARQKGVDQDDKASLVNLAHTLNVRFETDTNRQGRIILNGKNVSDELRSEQCGQDASKIAAIPEIRDALLARQRAFAQPPGLVTDGRDMGTVVFPDAFLKVYLDASQEERASRRYFQLKEKGIDVSLAQVVDELAKRDSRDTARLHAPLKPAEDAVLIDTTGLTIVQVFDIVLKLTEQHSFFQ</sequence>
<keyword evidence="5 8" id="KW-0067">ATP-binding</keyword>
<dbReference type="Proteomes" id="UP000054877">
    <property type="component" value="Unassembled WGS sequence"/>
</dbReference>
<keyword evidence="11" id="KW-1185">Reference proteome</keyword>
<proteinExistence type="inferred from homology"/>
<reference evidence="10 11" key="1">
    <citation type="submission" date="2015-11" db="EMBL/GenBank/DDBJ databases">
        <title>Genomic analysis of 38 Legionella species identifies large and diverse effector repertoires.</title>
        <authorList>
            <person name="Burstein D."/>
            <person name="Amaro F."/>
            <person name="Zusman T."/>
            <person name="Lifshitz Z."/>
            <person name="Cohen O."/>
            <person name="Gilbert J.A."/>
            <person name="Pupko T."/>
            <person name="Shuman H.A."/>
            <person name="Segal G."/>
        </authorList>
    </citation>
    <scope>NUCLEOTIDE SEQUENCE [LARGE SCALE GENOMIC DNA]</scope>
    <source>
        <strain evidence="10 11">Mt.St.Helens-9</strain>
    </source>
</reference>
<dbReference type="PANTHER" id="PTHR21299">
    <property type="entry name" value="CYTIDYLATE KINASE/PANTOATE-BETA-ALANINE LIGASE"/>
    <property type="match status" value="1"/>
</dbReference>
<evidence type="ECO:0000256" key="5">
    <source>
        <dbReference type="ARBA" id="ARBA00022840"/>
    </source>
</evidence>
<keyword evidence="4 8" id="KW-0418">Kinase</keyword>
<dbReference type="EMBL" id="LNYX01000014">
    <property type="protein sequence ID" value="KTD63964.1"/>
    <property type="molecule type" value="Genomic_DNA"/>
</dbReference>
<dbReference type="NCBIfam" id="TIGR00017">
    <property type="entry name" value="cmk"/>
    <property type="match status" value="1"/>
</dbReference>
<comment type="subcellular location">
    <subcellularLocation>
        <location evidence="8">Cytoplasm</location>
    </subcellularLocation>
</comment>
<dbReference type="EC" id="2.7.4.25" evidence="8"/>
<comment type="catalytic activity">
    <reaction evidence="7 8">
        <text>CMP + ATP = CDP + ADP</text>
        <dbReference type="Rhea" id="RHEA:11600"/>
        <dbReference type="ChEBI" id="CHEBI:30616"/>
        <dbReference type="ChEBI" id="CHEBI:58069"/>
        <dbReference type="ChEBI" id="CHEBI:60377"/>
        <dbReference type="ChEBI" id="CHEBI:456216"/>
        <dbReference type="EC" id="2.7.4.25"/>
    </reaction>
</comment>
<evidence type="ECO:0000313" key="11">
    <source>
        <dbReference type="Proteomes" id="UP000054877"/>
    </source>
</evidence>
<gene>
    <name evidence="8" type="primary">cmk</name>
    <name evidence="10" type="ORF">Lspi_1483</name>
</gene>